<gene>
    <name evidence="2" type="ORF">E2C01_025606</name>
</gene>
<evidence type="ECO:0000313" key="2">
    <source>
        <dbReference type="EMBL" id="MPC32297.1"/>
    </source>
</evidence>
<evidence type="ECO:0000256" key="1">
    <source>
        <dbReference type="SAM" id="MobiDB-lite"/>
    </source>
</evidence>
<proteinExistence type="predicted"/>
<keyword evidence="3" id="KW-1185">Reference proteome</keyword>
<organism evidence="2 3">
    <name type="scientific">Portunus trituberculatus</name>
    <name type="common">Swimming crab</name>
    <name type="synonym">Neptunus trituberculatus</name>
    <dbReference type="NCBI Taxonomy" id="210409"/>
    <lineage>
        <taxon>Eukaryota</taxon>
        <taxon>Metazoa</taxon>
        <taxon>Ecdysozoa</taxon>
        <taxon>Arthropoda</taxon>
        <taxon>Crustacea</taxon>
        <taxon>Multicrustacea</taxon>
        <taxon>Malacostraca</taxon>
        <taxon>Eumalacostraca</taxon>
        <taxon>Eucarida</taxon>
        <taxon>Decapoda</taxon>
        <taxon>Pleocyemata</taxon>
        <taxon>Brachyura</taxon>
        <taxon>Eubrachyura</taxon>
        <taxon>Portunoidea</taxon>
        <taxon>Portunidae</taxon>
        <taxon>Portuninae</taxon>
        <taxon>Portunus</taxon>
    </lineage>
</organism>
<dbReference type="Proteomes" id="UP000324222">
    <property type="component" value="Unassembled WGS sequence"/>
</dbReference>
<dbReference type="AlphaFoldDB" id="A0A5B7EG63"/>
<sequence length="109" mass="11920">MARHSHTTARTHKCSSPIFSGVVLLWAAAFCLTESTVSFKSTLSRVTRSCVRDFSRSPRYSVAIFTHQLIHHNKASQPTTAATAGNFNSLSESPGLAPHSKPAVRQYFA</sequence>
<protein>
    <submittedName>
        <fullName evidence="2">Uncharacterized protein</fullName>
    </submittedName>
</protein>
<feature type="region of interest" description="Disordered" evidence="1">
    <location>
        <begin position="81"/>
        <end position="109"/>
    </location>
</feature>
<comment type="caution">
    <text evidence="2">The sequence shown here is derived from an EMBL/GenBank/DDBJ whole genome shotgun (WGS) entry which is preliminary data.</text>
</comment>
<feature type="compositionally biased region" description="Polar residues" evidence="1">
    <location>
        <begin position="81"/>
        <end position="92"/>
    </location>
</feature>
<evidence type="ECO:0000313" key="3">
    <source>
        <dbReference type="Proteomes" id="UP000324222"/>
    </source>
</evidence>
<name>A0A5B7EG63_PORTR</name>
<reference evidence="2 3" key="1">
    <citation type="submission" date="2019-05" db="EMBL/GenBank/DDBJ databases">
        <title>Another draft genome of Portunus trituberculatus and its Hox gene families provides insights of decapod evolution.</title>
        <authorList>
            <person name="Jeong J.-H."/>
            <person name="Song I."/>
            <person name="Kim S."/>
            <person name="Choi T."/>
            <person name="Kim D."/>
            <person name="Ryu S."/>
            <person name="Kim W."/>
        </authorList>
    </citation>
    <scope>NUCLEOTIDE SEQUENCE [LARGE SCALE GENOMIC DNA]</scope>
    <source>
        <tissue evidence="2">Muscle</tissue>
    </source>
</reference>
<dbReference type="EMBL" id="VSRR010002601">
    <property type="protein sequence ID" value="MPC32297.1"/>
    <property type="molecule type" value="Genomic_DNA"/>
</dbReference>
<accession>A0A5B7EG63</accession>